<gene>
    <name evidence="2" type="ORF">PECAL_3P00730</name>
</gene>
<organism evidence="2 3">
    <name type="scientific">Pelagomonas calceolata</name>
    <dbReference type="NCBI Taxonomy" id="35677"/>
    <lineage>
        <taxon>Eukaryota</taxon>
        <taxon>Sar</taxon>
        <taxon>Stramenopiles</taxon>
        <taxon>Ochrophyta</taxon>
        <taxon>Pelagophyceae</taxon>
        <taxon>Pelagomonadales</taxon>
        <taxon>Pelagomonadaceae</taxon>
        <taxon>Pelagomonas</taxon>
    </lineage>
</organism>
<accession>A0A8J2SLY4</accession>
<feature type="compositionally biased region" description="Basic residues" evidence="1">
    <location>
        <begin position="28"/>
        <end position="37"/>
    </location>
</feature>
<feature type="compositionally biased region" description="Basic and acidic residues" evidence="1">
    <location>
        <begin position="125"/>
        <end position="135"/>
    </location>
</feature>
<name>A0A8J2SLY4_9STRA</name>
<evidence type="ECO:0000313" key="2">
    <source>
        <dbReference type="EMBL" id="CAH0370201.1"/>
    </source>
</evidence>
<dbReference type="EMBL" id="CAKKNE010000003">
    <property type="protein sequence ID" value="CAH0370201.1"/>
    <property type="molecule type" value="Genomic_DNA"/>
</dbReference>
<proteinExistence type="predicted"/>
<feature type="region of interest" description="Disordered" evidence="1">
    <location>
        <begin position="18"/>
        <end position="73"/>
    </location>
</feature>
<evidence type="ECO:0000256" key="1">
    <source>
        <dbReference type="SAM" id="MobiDB-lite"/>
    </source>
</evidence>
<comment type="caution">
    <text evidence="2">The sequence shown here is derived from an EMBL/GenBank/DDBJ whole genome shotgun (WGS) entry which is preliminary data.</text>
</comment>
<feature type="compositionally biased region" description="Gly residues" evidence="1">
    <location>
        <begin position="43"/>
        <end position="53"/>
    </location>
</feature>
<dbReference type="Proteomes" id="UP000789595">
    <property type="component" value="Unassembled WGS sequence"/>
</dbReference>
<evidence type="ECO:0000313" key="3">
    <source>
        <dbReference type="Proteomes" id="UP000789595"/>
    </source>
</evidence>
<keyword evidence="3" id="KW-1185">Reference proteome</keyword>
<feature type="region of interest" description="Disordered" evidence="1">
    <location>
        <begin position="93"/>
        <end position="194"/>
    </location>
</feature>
<sequence>MESWEQLRAQARKIEAAWNAPSSISVARGRRRQRRRGAAAPEDGGGPPQGAGGASRLAAGRGGASRRRARKAVVERCRAVVVDYSSDVGRVAKQLRKNADRAKLFGRGRRRRLGGRAGPPQGRAPRAEGDDERAARSGRRHRAGPRGAVGPGVAARDPRGLYKHGAVADGPAPVDRLDHPENAPEEVPGERRRRRDGRVLRVVFALGRARRWWR</sequence>
<reference evidence="2" key="1">
    <citation type="submission" date="2021-11" db="EMBL/GenBank/DDBJ databases">
        <authorList>
            <consortium name="Genoscope - CEA"/>
            <person name="William W."/>
        </authorList>
    </citation>
    <scope>NUCLEOTIDE SEQUENCE</scope>
</reference>
<feature type="non-terminal residue" evidence="2">
    <location>
        <position position="214"/>
    </location>
</feature>
<feature type="compositionally biased region" description="Low complexity" evidence="1">
    <location>
        <begin position="145"/>
        <end position="155"/>
    </location>
</feature>
<dbReference type="AlphaFoldDB" id="A0A8J2SLY4"/>
<protein>
    <submittedName>
        <fullName evidence="2">Uncharacterized protein</fullName>
    </submittedName>
</protein>
<feature type="compositionally biased region" description="Basic residues" evidence="1">
    <location>
        <begin position="104"/>
        <end position="114"/>
    </location>
</feature>